<dbReference type="GO" id="GO:0003700">
    <property type="term" value="F:DNA-binding transcription factor activity"/>
    <property type="evidence" value="ECO:0007669"/>
    <property type="project" value="TreeGrafter"/>
</dbReference>
<dbReference type="PANTHER" id="PTHR30055:SF235">
    <property type="entry name" value="TRANSCRIPTIONAL REGULATORY PROTEIN"/>
    <property type="match status" value="1"/>
</dbReference>
<dbReference type="STRING" id="1177179.A11A3_09285"/>
<feature type="DNA-binding region" description="H-T-H motif" evidence="2">
    <location>
        <begin position="38"/>
        <end position="57"/>
    </location>
</feature>
<sequence length="226" mass="24930">MARKGTANREASGSEATRERLIEAGLTLFAEHGFDSVSTRALANAAQANQAAIPYHFQSKEGLYMAVAERVVEIVRAGMEPVLEAVQERHREGVTNLALAREDVAMIITSLLRRIISQPHRCEIGSFIMREQMQPSAAMEQLYGRMIGPLHAHLAALVAALRGLGEDDPDVIIEVHALFGQAVVFGVHRYTLKRRLGADELDEEHLVRITGVVRNMVLRQFPTSGN</sequence>
<dbReference type="PATRIC" id="fig|1177179.3.peg.1856"/>
<dbReference type="Gene3D" id="1.10.10.60">
    <property type="entry name" value="Homeodomain-like"/>
    <property type="match status" value="1"/>
</dbReference>
<evidence type="ECO:0000256" key="1">
    <source>
        <dbReference type="ARBA" id="ARBA00023125"/>
    </source>
</evidence>
<keyword evidence="5" id="KW-1185">Reference proteome</keyword>
<dbReference type="Gene3D" id="1.10.357.10">
    <property type="entry name" value="Tetracycline Repressor, domain 2"/>
    <property type="match status" value="1"/>
</dbReference>
<dbReference type="PROSITE" id="PS50977">
    <property type="entry name" value="HTH_TETR_2"/>
    <property type="match status" value="1"/>
</dbReference>
<name>L0WE16_9GAMM</name>
<proteinExistence type="predicted"/>
<comment type="caution">
    <text evidence="4">The sequence shown here is derived from an EMBL/GenBank/DDBJ whole genome shotgun (WGS) entry which is preliminary data.</text>
</comment>
<protein>
    <submittedName>
        <fullName evidence="4">Transcriptional regulator</fullName>
    </submittedName>
</protein>
<evidence type="ECO:0000259" key="3">
    <source>
        <dbReference type="PROSITE" id="PS50977"/>
    </source>
</evidence>
<evidence type="ECO:0000256" key="2">
    <source>
        <dbReference type="PROSITE-ProRule" id="PRU00335"/>
    </source>
</evidence>
<dbReference type="InterPro" id="IPR050109">
    <property type="entry name" value="HTH-type_TetR-like_transc_reg"/>
</dbReference>
<organism evidence="4 5">
    <name type="scientific">Alcanivorax hongdengensis A-11-3</name>
    <dbReference type="NCBI Taxonomy" id="1177179"/>
    <lineage>
        <taxon>Bacteria</taxon>
        <taxon>Pseudomonadati</taxon>
        <taxon>Pseudomonadota</taxon>
        <taxon>Gammaproteobacteria</taxon>
        <taxon>Oceanospirillales</taxon>
        <taxon>Alcanivoracaceae</taxon>
        <taxon>Alcanivorax</taxon>
    </lineage>
</organism>
<accession>L0WE16</accession>
<reference evidence="4 5" key="1">
    <citation type="journal article" date="2012" name="J. Bacteriol.">
        <title>Genome Sequence of the Alkane-Degrading Bacterium Alcanivorax hongdengensis Type Strain A-11-3.</title>
        <authorList>
            <person name="Lai Q."/>
            <person name="Shao Z."/>
        </authorList>
    </citation>
    <scope>NUCLEOTIDE SEQUENCE [LARGE SCALE GENOMIC DNA]</scope>
    <source>
        <strain evidence="4 5">A-11-3</strain>
    </source>
</reference>
<dbReference type="Pfam" id="PF00440">
    <property type="entry name" value="TetR_N"/>
    <property type="match status" value="1"/>
</dbReference>
<feature type="domain" description="HTH tetR-type" evidence="3">
    <location>
        <begin position="15"/>
        <end position="75"/>
    </location>
</feature>
<evidence type="ECO:0000313" key="5">
    <source>
        <dbReference type="Proteomes" id="UP000010164"/>
    </source>
</evidence>
<dbReference type="Proteomes" id="UP000010164">
    <property type="component" value="Unassembled WGS sequence"/>
</dbReference>
<dbReference type="Pfam" id="PF09209">
    <property type="entry name" value="CecR_C"/>
    <property type="match status" value="1"/>
</dbReference>
<dbReference type="InterPro" id="IPR036271">
    <property type="entry name" value="Tet_transcr_reg_TetR-rel_C_sf"/>
</dbReference>
<gene>
    <name evidence="4" type="ORF">A11A3_09285</name>
</gene>
<dbReference type="eggNOG" id="COG1309">
    <property type="taxonomic scope" value="Bacteria"/>
</dbReference>
<evidence type="ECO:0000313" key="4">
    <source>
        <dbReference type="EMBL" id="EKF74382.1"/>
    </source>
</evidence>
<dbReference type="InterPro" id="IPR009057">
    <property type="entry name" value="Homeodomain-like_sf"/>
</dbReference>
<dbReference type="AlphaFoldDB" id="L0WE16"/>
<dbReference type="GO" id="GO:0000976">
    <property type="term" value="F:transcription cis-regulatory region binding"/>
    <property type="evidence" value="ECO:0007669"/>
    <property type="project" value="TreeGrafter"/>
</dbReference>
<keyword evidence="1 2" id="KW-0238">DNA-binding</keyword>
<dbReference type="PRINTS" id="PR00455">
    <property type="entry name" value="HTHTETR"/>
</dbReference>
<dbReference type="RefSeq" id="WP_008929035.1">
    <property type="nucleotide sequence ID" value="NZ_AMRJ01000012.1"/>
</dbReference>
<dbReference type="EMBL" id="AMRJ01000012">
    <property type="protein sequence ID" value="EKF74382.1"/>
    <property type="molecule type" value="Genomic_DNA"/>
</dbReference>
<dbReference type="InterPro" id="IPR015292">
    <property type="entry name" value="Tscrpt_reg_YbiH_C"/>
</dbReference>
<dbReference type="SUPFAM" id="SSF46689">
    <property type="entry name" value="Homeodomain-like"/>
    <property type="match status" value="1"/>
</dbReference>
<dbReference type="SUPFAM" id="SSF48498">
    <property type="entry name" value="Tetracyclin repressor-like, C-terminal domain"/>
    <property type="match status" value="1"/>
</dbReference>
<dbReference type="OrthoDB" id="5705802at2"/>
<dbReference type="PANTHER" id="PTHR30055">
    <property type="entry name" value="HTH-TYPE TRANSCRIPTIONAL REGULATOR RUTR"/>
    <property type="match status" value="1"/>
</dbReference>
<dbReference type="InterPro" id="IPR001647">
    <property type="entry name" value="HTH_TetR"/>
</dbReference>